<dbReference type="RefSeq" id="WP_215239892.1">
    <property type="nucleotide sequence ID" value="NZ_CAJRAF010000002.1"/>
</dbReference>
<reference evidence="1" key="1">
    <citation type="submission" date="2021-04" db="EMBL/GenBank/DDBJ databases">
        <authorList>
            <person name="Rodrigo-Torres L."/>
            <person name="Arahal R. D."/>
            <person name="Lucena T."/>
        </authorList>
    </citation>
    <scope>NUCLEOTIDE SEQUENCE</scope>
    <source>
        <strain evidence="1">CECT 9275</strain>
    </source>
</reference>
<name>A0A916N5C4_9BACT</name>
<accession>A0A916N5C4</accession>
<dbReference type="AlphaFoldDB" id="A0A916N5C4"/>
<sequence length="238" mass="25962">MKKVEISLMVIGIVLLFFSCKTNAILTSNFESEVIGSLPAKDIPGTPDGDMISYFPELEPRLRIVAPASGSKALQFNMSPASGLTAHNQWLSFRGISTNFAETLWFTYTAVHSGMGGELAIDYADGSAGTIARMYIGDNGDVRLVRDFATSESELIGNVPPGVSHTVILTLNMNSGTFNLSILKEGGNITVKDHRVILENILHYANPAKPSVNFRFDDGESMERKYVLESVIISRKEP</sequence>
<organism evidence="1 2">
    <name type="scientific">Dyadobacter helix</name>
    <dbReference type="NCBI Taxonomy" id="2822344"/>
    <lineage>
        <taxon>Bacteria</taxon>
        <taxon>Pseudomonadati</taxon>
        <taxon>Bacteroidota</taxon>
        <taxon>Cytophagia</taxon>
        <taxon>Cytophagales</taxon>
        <taxon>Spirosomataceae</taxon>
        <taxon>Dyadobacter</taxon>
    </lineage>
</organism>
<comment type="caution">
    <text evidence="1">The sequence shown here is derived from an EMBL/GenBank/DDBJ whole genome shotgun (WGS) entry which is preliminary data.</text>
</comment>
<protein>
    <submittedName>
        <fullName evidence="1">Uncharacterized protein</fullName>
    </submittedName>
</protein>
<evidence type="ECO:0000313" key="1">
    <source>
        <dbReference type="EMBL" id="CAG5004501.1"/>
    </source>
</evidence>
<keyword evidence="2" id="KW-1185">Reference proteome</keyword>
<evidence type="ECO:0000313" key="2">
    <source>
        <dbReference type="Proteomes" id="UP000680038"/>
    </source>
</evidence>
<dbReference type="PROSITE" id="PS51257">
    <property type="entry name" value="PROKAR_LIPOPROTEIN"/>
    <property type="match status" value="1"/>
</dbReference>
<proteinExistence type="predicted"/>
<dbReference type="Proteomes" id="UP000680038">
    <property type="component" value="Unassembled WGS sequence"/>
</dbReference>
<dbReference type="EMBL" id="CAJRAF010000002">
    <property type="protein sequence ID" value="CAG5004501.1"/>
    <property type="molecule type" value="Genomic_DNA"/>
</dbReference>
<gene>
    <name evidence="1" type="ORF">DYBT9275_03383</name>
</gene>